<dbReference type="SUPFAM" id="SSF52374">
    <property type="entry name" value="Nucleotidylyl transferase"/>
    <property type="match status" value="1"/>
</dbReference>
<evidence type="ECO:0000256" key="1">
    <source>
        <dbReference type="ARBA" id="ARBA00002324"/>
    </source>
</evidence>
<dbReference type="GO" id="GO:0009435">
    <property type="term" value="P:NAD+ biosynthetic process"/>
    <property type="evidence" value="ECO:0007669"/>
    <property type="project" value="UniProtKB-UniRule"/>
</dbReference>
<evidence type="ECO:0000256" key="7">
    <source>
        <dbReference type="ARBA" id="ARBA00022741"/>
    </source>
</evidence>
<comment type="pathway">
    <text evidence="2 11">Cofactor biosynthesis; NAD(+) biosynthesis; deamido-NAD(+) from nicotinate D-ribonucleotide: step 1/1.</text>
</comment>
<protein>
    <recommendedName>
        <fullName evidence="11">Probable nicotinate-nucleotide adenylyltransferase</fullName>
        <ecNumber evidence="11">2.7.7.18</ecNumber>
    </recommendedName>
    <alternativeName>
        <fullName evidence="11">Deamido-NAD(+) diphosphorylase</fullName>
    </alternativeName>
    <alternativeName>
        <fullName evidence="11">Deamido-NAD(+) pyrophosphorylase</fullName>
    </alternativeName>
    <alternativeName>
        <fullName evidence="11">Nicotinate mononucleotide adenylyltransferase</fullName>
        <shortName evidence="11">NaMN adenylyltransferase</shortName>
    </alternativeName>
</protein>
<evidence type="ECO:0000313" key="14">
    <source>
        <dbReference type="Proteomes" id="UP000642180"/>
    </source>
</evidence>
<evidence type="ECO:0000256" key="6">
    <source>
        <dbReference type="ARBA" id="ARBA00022695"/>
    </source>
</evidence>
<proteinExistence type="inferred from homology"/>
<dbReference type="InterPro" id="IPR005248">
    <property type="entry name" value="NadD/NMNAT"/>
</dbReference>
<evidence type="ECO:0000259" key="12">
    <source>
        <dbReference type="Pfam" id="PF01467"/>
    </source>
</evidence>
<organism evidence="13 14">
    <name type="scientific">Oxalicibacterium faecigallinarum</name>
    <dbReference type="NCBI Taxonomy" id="573741"/>
    <lineage>
        <taxon>Bacteria</taxon>
        <taxon>Pseudomonadati</taxon>
        <taxon>Pseudomonadota</taxon>
        <taxon>Betaproteobacteria</taxon>
        <taxon>Burkholderiales</taxon>
        <taxon>Oxalobacteraceae</taxon>
        <taxon>Oxalicibacterium</taxon>
    </lineage>
</organism>
<dbReference type="Pfam" id="PF01467">
    <property type="entry name" value="CTP_transf_like"/>
    <property type="match status" value="1"/>
</dbReference>
<evidence type="ECO:0000256" key="5">
    <source>
        <dbReference type="ARBA" id="ARBA00022679"/>
    </source>
</evidence>
<dbReference type="InterPro" id="IPR014729">
    <property type="entry name" value="Rossmann-like_a/b/a_fold"/>
</dbReference>
<dbReference type="AlphaFoldDB" id="A0A8J3F4E9"/>
<feature type="domain" description="Cytidyltransferase-like" evidence="12">
    <location>
        <begin position="14"/>
        <end position="195"/>
    </location>
</feature>
<comment type="function">
    <text evidence="1 11">Catalyzes the reversible adenylation of nicotinate mononucleotide (NaMN) to nicotinic acid adenine dinucleotide (NaAD).</text>
</comment>
<evidence type="ECO:0000256" key="11">
    <source>
        <dbReference type="HAMAP-Rule" id="MF_00244"/>
    </source>
</evidence>
<keyword evidence="4 11" id="KW-0662">Pyridine nucleotide biosynthesis</keyword>
<dbReference type="NCBIfam" id="NF005410">
    <property type="entry name" value="PRK06973.1"/>
    <property type="match status" value="1"/>
</dbReference>
<dbReference type="PANTHER" id="PTHR39321">
    <property type="entry name" value="NICOTINATE-NUCLEOTIDE ADENYLYLTRANSFERASE-RELATED"/>
    <property type="match status" value="1"/>
</dbReference>
<evidence type="ECO:0000256" key="4">
    <source>
        <dbReference type="ARBA" id="ARBA00022642"/>
    </source>
</evidence>
<keyword evidence="14" id="KW-1185">Reference proteome</keyword>
<dbReference type="EC" id="2.7.7.18" evidence="11"/>
<name>A0A8J3F4E9_9BURK</name>
<comment type="caution">
    <text evidence="13">The sequence shown here is derived from an EMBL/GenBank/DDBJ whole genome shotgun (WGS) entry which is preliminary data.</text>
</comment>
<dbReference type="InterPro" id="IPR004821">
    <property type="entry name" value="Cyt_trans-like"/>
</dbReference>
<dbReference type="HAMAP" id="MF_00244">
    <property type="entry name" value="NaMN_adenylyltr"/>
    <property type="match status" value="1"/>
</dbReference>
<reference evidence="14" key="1">
    <citation type="journal article" date="2019" name="Int. J. Syst. Evol. Microbiol.">
        <title>The Global Catalogue of Microorganisms (GCM) 10K type strain sequencing project: providing services to taxonomists for standard genome sequencing and annotation.</title>
        <authorList>
            <consortium name="The Broad Institute Genomics Platform"/>
            <consortium name="The Broad Institute Genome Sequencing Center for Infectious Disease"/>
            <person name="Wu L."/>
            <person name="Ma J."/>
        </authorList>
    </citation>
    <scope>NUCLEOTIDE SEQUENCE [LARGE SCALE GENOMIC DNA]</scope>
    <source>
        <strain evidence="14">CCM 2767</strain>
    </source>
</reference>
<sequence>MTSGTTSATECILLLGGSFDPVHNAHVALANHFIDLIRPNSLRVIPAGNPWQKGSLHASPDDRVAMVERAFSDCKVPVHIDRQEIVRDNATYTIDTLKALRAELGPAVSLAFLIGADQLQHLNTWQGWDELFSYAHLCAASRPGFATDATHVPAEVSAAFAQRAGTPDQIRQTASGLSFVATDLSVDISATAIRAALHRGDHAIPQLPPRVLDYIEQHHLYRS</sequence>
<dbReference type="UniPathway" id="UPA00253">
    <property type="reaction ID" value="UER00332"/>
</dbReference>
<dbReference type="GO" id="GO:0004515">
    <property type="term" value="F:nicotinate-nucleotide adenylyltransferase activity"/>
    <property type="evidence" value="ECO:0007669"/>
    <property type="project" value="UniProtKB-UniRule"/>
</dbReference>
<keyword evidence="5 11" id="KW-0808">Transferase</keyword>
<comment type="catalytic activity">
    <reaction evidence="10 11">
        <text>nicotinate beta-D-ribonucleotide + ATP + H(+) = deamido-NAD(+) + diphosphate</text>
        <dbReference type="Rhea" id="RHEA:22860"/>
        <dbReference type="ChEBI" id="CHEBI:15378"/>
        <dbReference type="ChEBI" id="CHEBI:30616"/>
        <dbReference type="ChEBI" id="CHEBI:33019"/>
        <dbReference type="ChEBI" id="CHEBI:57502"/>
        <dbReference type="ChEBI" id="CHEBI:58437"/>
        <dbReference type="EC" id="2.7.7.18"/>
    </reaction>
</comment>
<dbReference type="Gene3D" id="3.40.50.620">
    <property type="entry name" value="HUPs"/>
    <property type="match status" value="1"/>
</dbReference>
<evidence type="ECO:0000256" key="8">
    <source>
        <dbReference type="ARBA" id="ARBA00022840"/>
    </source>
</evidence>
<dbReference type="GO" id="GO:0005524">
    <property type="term" value="F:ATP binding"/>
    <property type="evidence" value="ECO:0007669"/>
    <property type="project" value="UniProtKB-KW"/>
</dbReference>
<evidence type="ECO:0000313" key="13">
    <source>
        <dbReference type="EMBL" id="GGI21038.1"/>
    </source>
</evidence>
<dbReference type="PANTHER" id="PTHR39321:SF3">
    <property type="entry name" value="PHOSPHOPANTETHEINE ADENYLYLTRANSFERASE"/>
    <property type="match status" value="1"/>
</dbReference>
<keyword evidence="6 11" id="KW-0548">Nucleotidyltransferase</keyword>
<keyword evidence="8 11" id="KW-0067">ATP-binding</keyword>
<evidence type="ECO:0000256" key="9">
    <source>
        <dbReference type="ARBA" id="ARBA00023027"/>
    </source>
</evidence>
<evidence type="ECO:0000256" key="10">
    <source>
        <dbReference type="ARBA" id="ARBA00048721"/>
    </source>
</evidence>
<comment type="similarity">
    <text evidence="3 11">Belongs to the NadD family.</text>
</comment>
<evidence type="ECO:0000256" key="2">
    <source>
        <dbReference type="ARBA" id="ARBA00005019"/>
    </source>
</evidence>
<keyword evidence="9 11" id="KW-0520">NAD</keyword>
<evidence type="ECO:0000256" key="3">
    <source>
        <dbReference type="ARBA" id="ARBA00009014"/>
    </source>
</evidence>
<dbReference type="CDD" id="cd02165">
    <property type="entry name" value="NMNAT"/>
    <property type="match status" value="1"/>
</dbReference>
<keyword evidence="7 11" id="KW-0547">Nucleotide-binding</keyword>
<accession>A0A8J3F4E9</accession>
<gene>
    <name evidence="11 13" type="primary">nadD</name>
    <name evidence="13" type="ORF">GCM10008066_27010</name>
</gene>
<dbReference type="NCBIfam" id="TIGR00482">
    <property type="entry name" value="nicotinate (nicotinamide) nucleotide adenylyltransferase"/>
    <property type="match status" value="1"/>
</dbReference>
<dbReference type="Proteomes" id="UP000642180">
    <property type="component" value="Unassembled WGS sequence"/>
</dbReference>
<dbReference type="EMBL" id="BMDI01000003">
    <property type="protein sequence ID" value="GGI21038.1"/>
    <property type="molecule type" value="Genomic_DNA"/>
</dbReference>